<dbReference type="EMBL" id="ONZP01001220">
    <property type="protein sequence ID" value="SPJ93331.1"/>
    <property type="molecule type" value="Genomic_DNA"/>
</dbReference>
<accession>A0AAE8SQB5</accession>
<reference evidence="1" key="1">
    <citation type="submission" date="2018-03" db="EMBL/GenBank/DDBJ databases">
        <authorList>
            <person name="Guldener U."/>
        </authorList>
    </citation>
    <scope>NUCLEOTIDE SEQUENCE</scope>
</reference>
<evidence type="ECO:0000313" key="1">
    <source>
        <dbReference type="EMBL" id="SPJ93331.1"/>
    </source>
</evidence>
<comment type="caution">
    <text evidence="1">The sequence shown here is derived from an EMBL/GenBank/DDBJ whole genome shotgun (WGS) entry which is preliminary data.</text>
</comment>
<dbReference type="Proteomes" id="UP001187734">
    <property type="component" value="Unassembled WGS sequence"/>
</dbReference>
<proteinExistence type="predicted"/>
<protein>
    <submittedName>
        <fullName evidence="1">Uncharacterized protein</fullName>
    </submittedName>
</protein>
<sequence length="19" mass="2269">MRLPFTIRFRVNLSANGIY</sequence>
<gene>
    <name evidence="1" type="ORF">FTOL_13937</name>
</gene>
<keyword evidence="2" id="KW-1185">Reference proteome</keyword>
<organism evidence="1 2">
    <name type="scientific">Fusarium torulosum</name>
    <dbReference type="NCBI Taxonomy" id="33205"/>
    <lineage>
        <taxon>Eukaryota</taxon>
        <taxon>Fungi</taxon>
        <taxon>Dikarya</taxon>
        <taxon>Ascomycota</taxon>
        <taxon>Pezizomycotina</taxon>
        <taxon>Sordariomycetes</taxon>
        <taxon>Hypocreomycetidae</taxon>
        <taxon>Hypocreales</taxon>
        <taxon>Nectriaceae</taxon>
        <taxon>Fusarium</taxon>
    </lineage>
</organism>
<name>A0AAE8SQB5_9HYPO</name>
<dbReference type="AlphaFoldDB" id="A0AAE8SQB5"/>
<evidence type="ECO:0000313" key="2">
    <source>
        <dbReference type="Proteomes" id="UP001187734"/>
    </source>
</evidence>